<dbReference type="Gene3D" id="2.40.50.140">
    <property type="entry name" value="Nucleic acid-binding proteins"/>
    <property type="match status" value="1"/>
</dbReference>
<organism evidence="7">
    <name type="scientific">Notodromas monacha</name>
    <dbReference type="NCBI Taxonomy" id="399045"/>
    <lineage>
        <taxon>Eukaryota</taxon>
        <taxon>Metazoa</taxon>
        <taxon>Ecdysozoa</taxon>
        <taxon>Arthropoda</taxon>
        <taxon>Crustacea</taxon>
        <taxon>Oligostraca</taxon>
        <taxon>Ostracoda</taxon>
        <taxon>Podocopa</taxon>
        <taxon>Podocopida</taxon>
        <taxon>Cypridocopina</taxon>
        <taxon>Cypridoidea</taxon>
        <taxon>Cyprididae</taxon>
        <taxon>Notodromas</taxon>
    </lineage>
</organism>
<dbReference type="InterPro" id="IPR003107">
    <property type="entry name" value="HAT"/>
</dbReference>
<evidence type="ECO:0000313" key="8">
    <source>
        <dbReference type="Proteomes" id="UP000678499"/>
    </source>
</evidence>
<reference evidence="7" key="1">
    <citation type="submission" date="2020-11" db="EMBL/GenBank/DDBJ databases">
        <authorList>
            <person name="Tran Van P."/>
        </authorList>
    </citation>
    <scope>NUCLEOTIDE SEQUENCE</scope>
</reference>
<evidence type="ECO:0000313" key="7">
    <source>
        <dbReference type="EMBL" id="CAD7273628.1"/>
    </source>
</evidence>
<dbReference type="EMBL" id="CAJPEX010000151">
    <property type="protein sequence ID" value="CAG0913780.1"/>
    <property type="molecule type" value="Genomic_DNA"/>
</dbReference>
<protein>
    <recommendedName>
        <fullName evidence="6">S1 motif domain-containing protein</fullName>
    </recommendedName>
</protein>
<feature type="domain" description="S1 motif" evidence="6">
    <location>
        <begin position="485"/>
        <end position="557"/>
    </location>
</feature>
<dbReference type="SUPFAM" id="SSF50249">
    <property type="entry name" value="Nucleic acid-binding proteins"/>
    <property type="match status" value="1"/>
</dbReference>
<dbReference type="Pfam" id="PF05843">
    <property type="entry name" value="Suf"/>
    <property type="match status" value="1"/>
</dbReference>
<dbReference type="PROSITE" id="PS50126">
    <property type="entry name" value="S1"/>
    <property type="match status" value="1"/>
</dbReference>
<dbReference type="PANTHER" id="PTHR23270">
    <property type="entry name" value="PROGRAMMED CELL DEATH PROTEIN 11 PRE-RRNA PROCESSING PROTEIN RRP5"/>
    <property type="match status" value="1"/>
</dbReference>
<feature type="compositionally biased region" description="Basic and acidic residues" evidence="5">
    <location>
        <begin position="1069"/>
        <end position="1081"/>
    </location>
</feature>
<evidence type="ECO:0000256" key="1">
    <source>
        <dbReference type="ARBA" id="ARBA00004604"/>
    </source>
</evidence>
<dbReference type="EMBL" id="OA882188">
    <property type="protein sequence ID" value="CAD7273628.1"/>
    <property type="molecule type" value="Genomic_DNA"/>
</dbReference>
<dbReference type="InterPro" id="IPR003029">
    <property type="entry name" value="S1_domain"/>
</dbReference>
<keyword evidence="4" id="KW-0539">Nucleus</keyword>
<dbReference type="SMART" id="SM00386">
    <property type="entry name" value="HAT"/>
    <property type="match status" value="5"/>
</dbReference>
<dbReference type="Proteomes" id="UP000678499">
    <property type="component" value="Unassembled WGS sequence"/>
</dbReference>
<evidence type="ECO:0000256" key="2">
    <source>
        <dbReference type="ARBA" id="ARBA00022552"/>
    </source>
</evidence>
<dbReference type="InterPro" id="IPR008847">
    <property type="entry name" value="Suf"/>
</dbReference>
<feature type="compositionally biased region" description="Basic and acidic residues" evidence="5">
    <location>
        <begin position="1120"/>
        <end position="1131"/>
    </location>
</feature>
<feature type="compositionally biased region" description="Basic and acidic residues" evidence="5">
    <location>
        <begin position="1089"/>
        <end position="1099"/>
    </location>
</feature>
<proteinExistence type="predicted"/>
<keyword evidence="3" id="KW-0677">Repeat</keyword>
<dbReference type="OrthoDB" id="412781at2759"/>
<feature type="compositionally biased region" description="Basic and acidic residues" evidence="5">
    <location>
        <begin position="78"/>
        <end position="97"/>
    </location>
</feature>
<gene>
    <name evidence="7" type="ORF">NMOB1V02_LOCUS1503</name>
</gene>
<dbReference type="SMART" id="SM00316">
    <property type="entry name" value="S1"/>
    <property type="match status" value="4"/>
</dbReference>
<keyword evidence="2" id="KW-0698">rRNA processing</keyword>
<dbReference type="GO" id="GO:0032040">
    <property type="term" value="C:small-subunit processome"/>
    <property type="evidence" value="ECO:0007669"/>
    <property type="project" value="TreeGrafter"/>
</dbReference>
<dbReference type="SUPFAM" id="SSF48452">
    <property type="entry name" value="TPR-like"/>
    <property type="match status" value="2"/>
</dbReference>
<feature type="region of interest" description="Disordered" evidence="5">
    <location>
        <begin position="77"/>
        <end position="97"/>
    </location>
</feature>
<keyword evidence="8" id="KW-1185">Reference proteome</keyword>
<feature type="region of interest" description="Disordered" evidence="5">
    <location>
        <begin position="1027"/>
        <end position="1140"/>
    </location>
</feature>
<evidence type="ECO:0000256" key="3">
    <source>
        <dbReference type="ARBA" id="ARBA00022737"/>
    </source>
</evidence>
<evidence type="ECO:0000259" key="6">
    <source>
        <dbReference type="PROSITE" id="PS50126"/>
    </source>
</evidence>
<dbReference type="GO" id="GO:0006364">
    <property type="term" value="P:rRNA processing"/>
    <property type="evidence" value="ECO:0007669"/>
    <property type="project" value="UniProtKB-KW"/>
</dbReference>
<sequence length="1470" mass="163856">MGGLDDPDVFPRCRAAPAAVQSGLTQLKRKKKPGASSSESKLGTVDKRAIGHLKSRQTGISPSGSIHTVGGKASFSELQREPHAKPRRNSGRENLRKLHGEPWKAEIACNRSGTIGSLPAKSVSTDGVLIAHGHYLCSVERIHDDKVDVLLPGGLKSAVLITEISDAYTMRLTELSEEELANTFLEDLFQAKQLLSCRVYIEDGKRIASFNPRRVNEGVTSTVLKPGFVLQGAVSSLEGSKIEIDVGIEGVQVTTSTESMKKLEEWLGKKIGVGHILWCAIVNVSGHVGGLSVKVSVDPKEVSKATVVKAKKLTLQSLKVGLLVECTISSCEEDGSLKVKIFNRYDAIVPREHRRKPAKKSPGLEPGTLIVGRIFVNRDGCCIVSLRDFICKNLSCSSLSWESTEMTVGKVGWTTNEWLFAKISEDSFGIVSMQEFSKSASKNPAIGSNISMRFIRPFDIDGIAMFSTEDKTYEEISSAVNAQVGDLVAGTITEASEDGIILDLPLKGTGFIPLGLAINWYADNRKKKILAKWFPVGKELRCRVWSVAQGRLTLACHVAVLKYADREERNFLSVTEDHVGRVIPLLVTRIQKTGAVCSTFNDVQCFLPWAHIEDRNVCSRGKLVLAKVLNVADSSMHPSIRITCSMKSENEPSVGECLSHVKLNAKKNDHFVVSGEYRLGEVSGIIPEYHLSDFPDLAEAWFALLQEGAELKGVRLWSNQQGKKIYTCKQSICQIFKAQEENIYPKINTELKEGQLISGVVQEIAETMLKLQLPLQPPANHGSVYLRNASDLNVGSLQDLGGVAVGSSVLGRVIRVLNRQYASGAELTLSPFNVLQNPKEAGRHLEKYFDQYDVFCNASVPLLVEKKLTKPDWLGRITAKLVSGKAENTDHQFLVKVGKGVDSEISAAHVIIPPSRIDGIKIEKGEKLECISLFYRLSDKKLFLLPRCFLEESGGESEDRHGKVLLCERQFVVLLAPGKVSGWRVVFAPSQVHLCDVVDRRGMFLVDDDVPISAFPVVHEGRWILPYPTKAPRKHPKEPLETKKRADGGVESSFAKSAGKKRRAEIDDENGKDLKRERTESTSDVDILETEHLEKKNQKISETSSTKESKKRKKSSSKSLKNEEESEEPKAKTSNNVSSVQPGLFVGSKFEWINPLENFESSRNHLVSISNVDDEKETKVDPKKEEEITRRAEMELMDPLRAPRTTEDFDRLVLCSPNSSICWIKYMVFHLQGGEVDEAREVAKRALKTINFREEQERLNVWTALLNMENLYGTPDSMEAAFKEALQTNDQLSVFRKTVEIYEESHKHEKVAELFEKMVKKFKSNKDVWIDFAAFYMRIDKLEDGRTVFNRCLKSLASPTHLDVMSKWAQLELKHGDPERGKTLYEKLLKTFPKRMDILNVYIDALVKFGNVDGARAVLEKMTLAELPMKKMQAVFKKYIAFESTHGSAAKLQAVKDQADAYLRERTEAQ</sequence>
<comment type="subcellular location">
    <subcellularLocation>
        <location evidence="1">Nucleus</location>
        <location evidence="1">Nucleolus</location>
    </subcellularLocation>
</comment>
<accession>A0A7R9BH39</accession>
<feature type="region of interest" description="Disordered" evidence="5">
    <location>
        <begin position="19"/>
        <end position="48"/>
    </location>
</feature>
<evidence type="ECO:0000256" key="5">
    <source>
        <dbReference type="SAM" id="MobiDB-lite"/>
    </source>
</evidence>
<evidence type="ECO:0000256" key="4">
    <source>
        <dbReference type="ARBA" id="ARBA00023242"/>
    </source>
</evidence>
<dbReference type="InterPro" id="IPR012340">
    <property type="entry name" value="NA-bd_OB-fold"/>
</dbReference>
<dbReference type="GO" id="GO:0003723">
    <property type="term" value="F:RNA binding"/>
    <property type="evidence" value="ECO:0007669"/>
    <property type="project" value="TreeGrafter"/>
</dbReference>
<name>A0A7R9BH39_9CRUS</name>
<dbReference type="InterPro" id="IPR045209">
    <property type="entry name" value="Rrp5"/>
</dbReference>
<feature type="compositionally biased region" description="Basic and acidic residues" evidence="5">
    <location>
        <begin position="1037"/>
        <end position="1048"/>
    </location>
</feature>
<dbReference type="PANTHER" id="PTHR23270:SF10">
    <property type="entry name" value="PROTEIN RRP5 HOMOLOG"/>
    <property type="match status" value="1"/>
</dbReference>
<dbReference type="InterPro" id="IPR011990">
    <property type="entry name" value="TPR-like_helical_dom_sf"/>
</dbReference>
<dbReference type="Gene3D" id="1.25.40.10">
    <property type="entry name" value="Tetratricopeptide repeat domain"/>
    <property type="match status" value="1"/>
</dbReference>